<dbReference type="GO" id="GO:0015020">
    <property type="term" value="F:glucuronosyltransferase activity"/>
    <property type="evidence" value="ECO:0007669"/>
    <property type="project" value="InterPro"/>
</dbReference>
<gene>
    <name evidence="7" type="ORF">NE237_023651</name>
</gene>
<sequence>MKISRNSSWVLGFSSGFLIFVLSLMLLGAFYSSFFGGDFSNIGNDTIDEFPLVNPVISKGSGFPPVLAYWISGGKGDNGKILRLLKAVYHPRNQYLLNLDASSSDDDRRKLAMSVRSERVFQAFGNVNVVGRSYALNLMGSSALAATLHAASIFLRISRDWDWFIPLSASDYPIMTQDDLLHAFTFLPRDLNFIDYTSNTGWKERQGINHIAMDPNLYFKENTQIFFASEPRATPDAFRIYGGSPWFILSRDFMDYCVYGWDNLPRKLLMYFTNVAYPLESYFHTVLCNSPEFQNTTVNNDLRFIEWYNPSDMERNFLNLSHYKKMVQSGSVFARPFQEGSLVLQKVDEIILKRRPDGVVPGSWCLDTGMNQTMENSNSDTNEDFCSIWGSINEVKPGPYGLKLRAILSKLAKEGKLRSSHCDEL</sequence>
<dbReference type="Proteomes" id="UP001141806">
    <property type="component" value="Unassembled WGS sequence"/>
</dbReference>
<proteinExistence type="predicted"/>
<dbReference type="InterPro" id="IPR044610">
    <property type="entry name" value="GLCAT14A/B/C"/>
</dbReference>
<keyword evidence="6" id="KW-1133">Transmembrane helix</keyword>
<feature type="transmembrane region" description="Helical" evidence="6">
    <location>
        <begin position="9"/>
        <end position="31"/>
    </location>
</feature>
<evidence type="ECO:0000256" key="1">
    <source>
        <dbReference type="ARBA" id="ARBA00004606"/>
    </source>
</evidence>
<evidence type="ECO:0000313" key="7">
    <source>
        <dbReference type="EMBL" id="KAJ4963712.1"/>
    </source>
</evidence>
<evidence type="ECO:0000256" key="4">
    <source>
        <dbReference type="ARBA" id="ARBA00023136"/>
    </source>
</evidence>
<keyword evidence="6" id="KW-0812">Transmembrane</keyword>
<comment type="caution">
    <text evidence="7">The sequence shown here is derived from an EMBL/GenBank/DDBJ whole genome shotgun (WGS) entry which is preliminary data.</text>
</comment>
<keyword evidence="2" id="KW-0328">Glycosyltransferase</keyword>
<keyword evidence="4 6" id="KW-0472">Membrane</keyword>
<evidence type="ECO:0000256" key="5">
    <source>
        <dbReference type="ARBA" id="ARBA00023180"/>
    </source>
</evidence>
<dbReference type="PANTHER" id="PTHR45719">
    <property type="entry name" value="GLYCOSYLTRANSFERASE"/>
    <property type="match status" value="1"/>
</dbReference>
<keyword evidence="3" id="KW-0808">Transferase</keyword>
<comment type="subcellular location">
    <subcellularLocation>
        <location evidence="1">Membrane</location>
        <topology evidence="1">Single-pass type II membrane protein</topology>
    </subcellularLocation>
</comment>
<keyword evidence="5" id="KW-0325">Glycoprotein</keyword>
<keyword evidence="8" id="KW-1185">Reference proteome</keyword>
<evidence type="ECO:0000313" key="8">
    <source>
        <dbReference type="Proteomes" id="UP001141806"/>
    </source>
</evidence>
<evidence type="ECO:0000256" key="2">
    <source>
        <dbReference type="ARBA" id="ARBA00022676"/>
    </source>
</evidence>
<accession>A0A9Q0HC55</accession>
<name>A0A9Q0HC55_9MAGN</name>
<evidence type="ECO:0000256" key="3">
    <source>
        <dbReference type="ARBA" id="ARBA00022679"/>
    </source>
</evidence>
<dbReference type="AlphaFoldDB" id="A0A9Q0HC55"/>
<evidence type="ECO:0000256" key="6">
    <source>
        <dbReference type="SAM" id="Phobius"/>
    </source>
</evidence>
<organism evidence="7 8">
    <name type="scientific">Protea cynaroides</name>
    <dbReference type="NCBI Taxonomy" id="273540"/>
    <lineage>
        <taxon>Eukaryota</taxon>
        <taxon>Viridiplantae</taxon>
        <taxon>Streptophyta</taxon>
        <taxon>Embryophyta</taxon>
        <taxon>Tracheophyta</taxon>
        <taxon>Spermatophyta</taxon>
        <taxon>Magnoliopsida</taxon>
        <taxon>Proteales</taxon>
        <taxon>Proteaceae</taxon>
        <taxon>Protea</taxon>
    </lineage>
</organism>
<dbReference type="InterPro" id="IPR003406">
    <property type="entry name" value="Glyco_trans_14"/>
</dbReference>
<dbReference type="GO" id="GO:0016020">
    <property type="term" value="C:membrane"/>
    <property type="evidence" value="ECO:0007669"/>
    <property type="project" value="UniProtKB-SubCell"/>
</dbReference>
<dbReference type="Pfam" id="PF02485">
    <property type="entry name" value="Branch"/>
    <property type="match status" value="1"/>
</dbReference>
<protein>
    <submittedName>
        <fullName evidence="7">Uncharacterized protein</fullName>
    </submittedName>
</protein>
<dbReference type="OrthoDB" id="2019572at2759"/>
<reference evidence="7" key="1">
    <citation type="journal article" date="2023" name="Plant J.">
        <title>The genome of the king protea, Protea cynaroides.</title>
        <authorList>
            <person name="Chang J."/>
            <person name="Duong T.A."/>
            <person name="Schoeman C."/>
            <person name="Ma X."/>
            <person name="Roodt D."/>
            <person name="Barker N."/>
            <person name="Li Z."/>
            <person name="Van de Peer Y."/>
            <person name="Mizrachi E."/>
        </authorList>
    </citation>
    <scope>NUCLEOTIDE SEQUENCE</scope>
    <source>
        <tissue evidence="7">Young leaves</tissue>
    </source>
</reference>
<dbReference type="PANTHER" id="PTHR45719:SF11">
    <property type="entry name" value="OS01G0121800 PROTEIN"/>
    <property type="match status" value="1"/>
</dbReference>
<dbReference type="EMBL" id="JAMYWD010000008">
    <property type="protein sequence ID" value="KAJ4963712.1"/>
    <property type="molecule type" value="Genomic_DNA"/>
</dbReference>